<sequence length="192" mass="20625">MGRPPTPRPSLTDCTISSSSPDGQYDELGDGSSRPSRAASEVGVSAAATALRMEMKVLPMAMHEPCPGRQWRSVTFDDAKRRVIATNLDPEVDTLILKSTVERSPTPRPSRTDCTTSSSPDGQYDELGEGCSRPLSAASEDKSLDPEPLMMRLTLECDRLADKDRVATEMPLRRGGGHTDDDELTSEGGGSA</sequence>
<evidence type="ECO:0000313" key="2">
    <source>
        <dbReference type="EMBL" id="KAK8775307.1"/>
    </source>
</evidence>
<name>A0AAQ4EKQ9_AMBAM</name>
<reference evidence="2 3" key="1">
    <citation type="journal article" date="2023" name="Arcadia Sci">
        <title>De novo assembly of a long-read Amblyomma americanum tick genome.</title>
        <authorList>
            <person name="Chou S."/>
            <person name="Poskanzer K.E."/>
            <person name="Rollins M."/>
            <person name="Thuy-Boun P.S."/>
        </authorList>
    </citation>
    <scope>NUCLEOTIDE SEQUENCE [LARGE SCALE GENOMIC DNA]</scope>
    <source>
        <strain evidence="2">F_SG_1</strain>
        <tissue evidence="2">Salivary glands</tissue>
    </source>
</reference>
<protein>
    <submittedName>
        <fullName evidence="2">Uncharacterized protein</fullName>
    </submittedName>
</protein>
<dbReference type="EMBL" id="JARKHS020014280">
    <property type="protein sequence ID" value="KAK8775307.1"/>
    <property type="molecule type" value="Genomic_DNA"/>
</dbReference>
<evidence type="ECO:0000256" key="1">
    <source>
        <dbReference type="SAM" id="MobiDB-lite"/>
    </source>
</evidence>
<feature type="region of interest" description="Disordered" evidence="1">
    <location>
        <begin position="96"/>
        <end position="150"/>
    </location>
</feature>
<comment type="caution">
    <text evidence="2">The sequence shown here is derived from an EMBL/GenBank/DDBJ whole genome shotgun (WGS) entry which is preliminary data.</text>
</comment>
<proteinExistence type="predicted"/>
<feature type="compositionally biased region" description="Polar residues" evidence="1">
    <location>
        <begin position="112"/>
        <end position="121"/>
    </location>
</feature>
<accession>A0AAQ4EKQ9</accession>
<dbReference type="AlphaFoldDB" id="A0AAQ4EKQ9"/>
<feature type="region of interest" description="Disordered" evidence="1">
    <location>
        <begin position="1"/>
        <end position="42"/>
    </location>
</feature>
<organism evidence="2 3">
    <name type="scientific">Amblyomma americanum</name>
    <name type="common">Lone star tick</name>
    <dbReference type="NCBI Taxonomy" id="6943"/>
    <lineage>
        <taxon>Eukaryota</taxon>
        <taxon>Metazoa</taxon>
        <taxon>Ecdysozoa</taxon>
        <taxon>Arthropoda</taxon>
        <taxon>Chelicerata</taxon>
        <taxon>Arachnida</taxon>
        <taxon>Acari</taxon>
        <taxon>Parasitiformes</taxon>
        <taxon>Ixodida</taxon>
        <taxon>Ixodoidea</taxon>
        <taxon>Ixodidae</taxon>
        <taxon>Amblyomminae</taxon>
        <taxon>Amblyomma</taxon>
    </lineage>
</organism>
<dbReference type="Proteomes" id="UP001321473">
    <property type="component" value="Unassembled WGS sequence"/>
</dbReference>
<keyword evidence="3" id="KW-1185">Reference proteome</keyword>
<evidence type="ECO:0000313" key="3">
    <source>
        <dbReference type="Proteomes" id="UP001321473"/>
    </source>
</evidence>
<feature type="region of interest" description="Disordered" evidence="1">
    <location>
        <begin position="166"/>
        <end position="192"/>
    </location>
</feature>
<feature type="compositionally biased region" description="Polar residues" evidence="1">
    <location>
        <begin position="12"/>
        <end position="22"/>
    </location>
</feature>
<gene>
    <name evidence="2" type="ORF">V5799_031348</name>
</gene>